<dbReference type="CDD" id="cd06261">
    <property type="entry name" value="TM_PBP2"/>
    <property type="match status" value="1"/>
</dbReference>
<feature type="domain" description="ABC transmembrane type-1" evidence="10">
    <location>
        <begin position="48"/>
        <end position="241"/>
    </location>
</feature>
<evidence type="ECO:0000313" key="11">
    <source>
        <dbReference type="EMBL" id="RCH44002.1"/>
    </source>
</evidence>
<dbReference type="InterPro" id="IPR010065">
    <property type="entry name" value="AA_ABC_transptr_permease_3TM"/>
</dbReference>
<organism evidence="11 12">
    <name type="scientific">Blautia obeum</name>
    <dbReference type="NCBI Taxonomy" id="40520"/>
    <lineage>
        <taxon>Bacteria</taxon>
        <taxon>Bacillati</taxon>
        <taxon>Bacillota</taxon>
        <taxon>Clostridia</taxon>
        <taxon>Lachnospirales</taxon>
        <taxon>Lachnospiraceae</taxon>
        <taxon>Blautia</taxon>
    </lineage>
</organism>
<dbReference type="InterPro" id="IPR035906">
    <property type="entry name" value="MetI-like_sf"/>
</dbReference>
<dbReference type="AlphaFoldDB" id="A0A367FZX0"/>
<evidence type="ECO:0000256" key="7">
    <source>
        <dbReference type="ARBA" id="ARBA00022989"/>
    </source>
</evidence>
<dbReference type="SUPFAM" id="SSF161098">
    <property type="entry name" value="MetI-like"/>
    <property type="match status" value="1"/>
</dbReference>
<feature type="transmembrane region" description="Helical" evidence="9">
    <location>
        <begin position="216"/>
        <end position="240"/>
    </location>
</feature>
<keyword evidence="7 9" id="KW-1133">Transmembrane helix</keyword>
<evidence type="ECO:0000256" key="1">
    <source>
        <dbReference type="ARBA" id="ARBA00004651"/>
    </source>
</evidence>
<dbReference type="InterPro" id="IPR000515">
    <property type="entry name" value="MetI-like"/>
</dbReference>
<dbReference type="PROSITE" id="PS50928">
    <property type="entry name" value="ABC_TM1"/>
    <property type="match status" value="1"/>
</dbReference>
<keyword evidence="8 9" id="KW-0472">Membrane</keyword>
<evidence type="ECO:0000259" key="10">
    <source>
        <dbReference type="PROSITE" id="PS50928"/>
    </source>
</evidence>
<dbReference type="Proteomes" id="UP000253208">
    <property type="component" value="Unassembled WGS sequence"/>
</dbReference>
<keyword evidence="6" id="KW-0029">Amino-acid transport</keyword>
<name>A0A367FZX0_9FIRM</name>
<dbReference type="EMBL" id="PSQG01000010">
    <property type="protein sequence ID" value="RCH44002.1"/>
    <property type="molecule type" value="Genomic_DNA"/>
</dbReference>
<reference evidence="11 12" key="1">
    <citation type="submission" date="2018-02" db="EMBL/GenBank/DDBJ databases">
        <title>Complete genome sequencing of Faecalibacterium prausnitzii strains isolated from the human gut.</title>
        <authorList>
            <person name="Fitzgerald B.C."/>
            <person name="Shkoporov A.N."/>
            <person name="Ross P.R."/>
            <person name="Hill C."/>
        </authorList>
    </citation>
    <scope>NUCLEOTIDE SEQUENCE [LARGE SCALE GENOMIC DNA]</scope>
    <source>
        <strain evidence="11 12">APC942/31-1</strain>
    </source>
</reference>
<keyword evidence="5 9" id="KW-0812">Transmembrane</keyword>
<dbReference type="GO" id="GO:0043190">
    <property type="term" value="C:ATP-binding cassette (ABC) transporter complex"/>
    <property type="evidence" value="ECO:0007669"/>
    <property type="project" value="InterPro"/>
</dbReference>
<protein>
    <submittedName>
        <fullName evidence="11">Amino acid ABC transporter permease</fullName>
    </submittedName>
</protein>
<dbReference type="PANTHER" id="PTHR30614">
    <property type="entry name" value="MEMBRANE COMPONENT OF AMINO ACID ABC TRANSPORTER"/>
    <property type="match status" value="1"/>
</dbReference>
<proteinExistence type="inferred from homology"/>
<dbReference type="InterPro" id="IPR043429">
    <property type="entry name" value="ArtM/GltK/GlnP/TcyL/YhdX-like"/>
</dbReference>
<feature type="transmembrane region" description="Helical" evidence="9">
    <location>
        <begin position="84"/>
        <end position="113"/>
    </location>
</feature>
<dbReference type="Pfam" id="PF00528">
    <property type="entry name" value="BPD_transp_1"/>
    <property type="match status" value="1"/>
</dbReference>
<evidence type="ECO:0000256" key="6">
    <source>
        <dbReference type="ARBA" id="ARBA00022970"/>
    </source>
</evidence>
<keyword evidence="4" id="KW-1003">Cell membrane</keyword>
<dbReference type="FunFam" id="1.10.3720.10:FF:000033">
    <property type="entry name" value="Polar amino acid ABC transporter permease"/>
    <property type="match status" value="1"/>
</dbReference>
<comment type="subcellular location">
    <subcellularLocation>
        <location evidence="1 9">Cell membrane</location>
        <topology evidence="1 9">Multi-pass membrane protein</topology>
    </subcellularLocation>
</comment>
<dbReference type="GO" id="GO:0006865">
    <property type="term" value="P:amino acid transport"/>
    <property type="evidence" value="ECO:0007669"/>
    <property type="project" value="UniProtKB-KW"/>
</dbReference>
<dbReference type="Gene3D" id="1.10.3720.10">
    <property type="entry name" value="MetI-like"/>
    <property type="match status" value="1"/>
</dbReference>
<feature type="transmembrane region" description="Helical" evidence="9">
    <location>
        <begin position="119"/>
        <end position="137"/>
    </location>
</feature>
<dbReference type="PANTHER" id="PTHR30614:SF20">
    <property type="entry name" value="GLUTAMINE TRANSPORT SYSTEM PERMEASE PROTEIN GLNP"/>
    <property type="match status" value="1"/>
</dbReference>
<dbReference type="GO" id="GO:0022857">
    <property type="term" value="F:transmembrane transporter activity"/>
    <property type="evidence" value="ECO:0007669"/>
    <property type="project" value="InterPro"/>
</dbReference>
<evidence type="ECO:0000313" key="12">
    <source>
        <dbReference type="Proteomes" id="UP000253208"/>
    </source>
</evidence>
<feature type="transmembrane region" description="Helical" evidence="9">
    <location>
        <begin position="52"/>
        <end position="72"/>
    </location>
</feature>
<accession>A0A367FZX0</accession>
<keyword evidence="3 9" id="KW-0813">Transport</keyword>
<evidence type="ECO:0000256" key="9">
    <source>
        <dbReference type="RuleBase" id="RU363032"/>
    </source>
</evidence>
<evidence type="ECO:0000256" key="3">
    <source>
        <dbReference type="ARBA" id="ARBA00022448"/>
    </source>
</evidence>
<evidence type="ECO:0000256" key="2">
    <source>
        <dbReference type="ARBA" id="ARBA00010072"/>
    </source>
</evidence>
<gene>
    <name evidence="11" type="ORF">C4886_08390</name>
</gene>
<evidence type="ECO:0000256" key="4">
    <source>
        <dbReference type="ARBA" id="ARBA00022475"/>
    </source>
</evidence>
<sequence>MIRFRISGYVFRISEPVVLERVEILSLIEQFQFNFLDDNRWQFILSGLKNTIIITFFAVLLGIFLGFVIAIVRSTHDKTGKLKILNVICRVYLTVIRGTPTMVQLLIVFYVIFATIDPGKIVVAIIAFGMNSAAYVAEIVRSGIMSIDQGQFEAGRSLGLNYTQTMIKIILPQAVKNILPALGNELIVLLKETSISGYIGLMDLTRGGDIIRSQTYSALFPLLVVAAIYLVIVCFLTYLVGRLERRLRTNERK</sequence>
<comment type="caution">
    <text evidence="11">The sequence shown here is derived from an EMBL/GenBank/DDBJ whole genome shotgun (WGS) entry which is preliminary data.</text>
</comment>
<dbReference type="NCBIfam" id="TIGR01726">
    <property type="entry name" value="HEQRo_perm_3TM"/>
    <property type="match status" value="1"/>
</dbReference>
<evidence type="ECO:0000256" key="5">
    <source>
        <dbReference type="ARBA" id="ARBA00022692"/>
    </source>
</evidence>
<comment type="similarity">
    <text evidence="2">Belongs to the binding-protein-dependent transport system permease family. HisMQ subfamily.</text>
</comment>
<evidence type="ECO:0000256" key="8">
    <source>
        <dbReference type="ARBA" id="ARBA00023136"/>
    </source>
</evidence>